<reference evidence="2 3" key="1">
    <citation type="submission" date="2023-07" db="EMBL/GenBank/DDBJ databases">
        <title>Sorghum-associated microbial communities from plants grown in Nebraska, USA.</title>
        <authorList>
            <person name="Schachtman D."/>
        </authorList>
    </citation>
    <scope>NUCLEOTIDE SEQUENCE [LARGE SCALE GENOMIC DNA]</scope>
    <source>
        <strain evidence="2 3">BE190</strain>
    </source>
</reference>
<accession>A0ABU1UU95</accession>
<evidence type="ECO:0000313" key="3">
    <source>
        <dbReference type="Proteomes" id="UP001253595"/>
    </source>
</evidence>
<dbReference type="Proteomes" id="UP001253595">
    <property type="component" value="Unassembled WGS sequence"/>
</dbReference>
<evidence type="ECO:0000313" key="2">
    <source>
        <dbReference type="EMBL" id="MDR7088737.1"/>
    </source>
</evidence>
<sequence length="85" mass="9121">MKKTALIFATLVLTATSAFADEAINTELTLAAADLGVKTAWVETQEDAEARIAEELAAKTDVLNEKANANLEQKLEAKLAQEFAL</sequence>
<keyword evidence="3" id="KW-1185">Reference proteome</keyword>
<protein>
    <submittedName>
        <fullName evidence="2">Cadmium resistance protein CadD (Predicted permease)</fullName>
    </submittedName>
</protein>
<dbReference type="EMBL" id="JAVDVX010000001">
    <property type="protein sequence ID" value="MDR7088737.1"/>
    <property type="molecule type" value="Genomic_DNA"/>
</dbReference>
<feature type="signal peptide" evidence="1">
    <location>
        <begin position="1"/>
        <end position="20"/>
    </location>
</feature>
<evidence type="ECO:0000256" key="1">
    <source>
        <dbReference type="SAM" id="SignalP"/>
    </source>
</evidence>
<comment type="caution">
    <text evidence="2">The sequence shown here is derived from an EMBL/GenBank/DDBJ whole genome shotgun (WGS) entry which is preliminary data.</text>
</comment>
<feature type="chain" id="PRO_5046471268" evidence="1">
    <location>
        <begin position="21"/>
        <end position="85"/>
    </location>
</feature>
<dbReference type="RefSeq" id="WP_310068749.1">
    <property type="nucleotide sequence ID" value="NZ_JAVDVX010000001.1"/>
</dbReference>
<keyword evidence="1" id="KW-0732">Signal</keyword>
<gene>
    <name evidence="2" type="ORF">J2X05_000740</name>
</gene>
<organism evidence="2 3">
    <name type="scientific">Cellvibrio fibrivorans</name>
    <dbReference type="NCBI Taxonomy" id="126350"/>
    <lineage>
        <taxon>Bacteria</taxon>
        <taxon>Pseudomonadati</taxon>
        <taxon>Pseudomonadota</taxon>
        <taxon>Gammaproteobacteria</taxon>
        <taxon>Cellvibrionales</taxon>
        <taxon>Cellvibrionaceae</taxon>
        <taxon>Cellvibrio</taxon>
    </lineage>
</organism>
<proteinExistence type="predicted"/>
<name>A0ABU1UU95_9GAMM</name>